<dbReference type="Pfam" id="PF05119">
    <property type="entry name" value="Terminase_4"/>
    <property type="match status" value="1"/>
</dbReference>
<keyword evidence="1" id="KW-0614">Plasmid</keyword>
<accession>A0A502J316</accession>
<evidence type="ECO:0000313" key="2">
    <source>
        <dbReference type="Proteomes" id="UP000319432"/>
    </source>
</evidence>
<gene>
    <name evidence="1" type="ORF">EEL30_00945</name>
</gene>
<dbReference type="AlphaFoldDB" id="A0A502J316"/>
<reference evidence="1 2" key="1">
    <citation type="submission" date="2018-11" db="EMBL/GenBank/DDBJ databases">
        <title>Phylogenetic determinants of toxin gene distribution in genomes of Brevibacillus laterosporus.</title>
        <authorList>
            <person name="Glare T.R."/>
            <person name="Durrant A."/>
            <person name="Berry C."/>
            <person name="Palma L."/>
            <person name="Ormskirk M."/>
            <person name="Cox M.O."/>
        </authorList>
    </citation>
    <scope>NUCLEOTIDE SEQUENCE [LARGE SCALE GENOMIC DNA]</scope>
    <source>
        <strain evidence="1 2">1821L</strain>
        <plasmid evidence="1 2">p1821L02</plasmid>
    </source>
</reference>
<dbReference type="InterPro" id="IPR006448">
    <property type="entry name" value="Phage_term_ssu_P27"/>
</dbReference>
<evidence type="ECO:0000313" key="1">
    <source>
        <dbReference type="EMBL" id="QDX91078.1"/>
    </source>
</evidence>
<dbReference type="OrthoDB" id="9954756at2"/>
<proteinExistence type="predicted"/>
<protein>
    <submittedName>
        <fullName evidence="1">Uncharacterized protein</fullName>
    </submittedName>
</protein>
<dbReference type="Proteomes" id="UP000319432">
    <property type="component" value="Plasmid p1821L02"/>
</dbReference>
<organism evidence="1 2">
    <name type="scientific">Brevibacillus laterosporus</name>
    <name type="common">Bacillus laterosporus</name>
    <dbReference type="NCBI Taxonomy" id="1465"/>
    <lineage>
        <taxon>Bacteria</taxon>
        <taxon>Bacillati</taxon>
        <taxon>Bacillota</taxon>
        <taxon>Bacilli</taxon>
        <taxon>Bacillales</taxon>
        <taxon>Paenibacillaceae</taxon>
        <taxon>Brevibacillus</taxon>
    </lineage>
</organism>
<geneLocation type="plasmid" evidence="1 2">
    <name>p1821L02</name>
</geneLocation>
<keyword evidence="2" id="KW-1185">Reference proteome</keyword>
<sequence length="185" mass="21146">MAKIRKVKKKQIRGLLTQRPEQPNLRHGVFPFIKSGVHPCNKCIKKEVCPRFQEDSDCAFLAEYQDQVEYAVMDIDIISEADRPVAQMLAKQLAVLALCEMYFAKEGMVIHENQRVEAQPLLNSYNTFMRSAMQTMQGLGLGPSARSKINMDRMTTVRMMRELGVNDGEQKPKQVENEGYGFLDE</sequence>
<dbReference type="EMBL" id="CP033462">
    <property type="protein sequence ID" value="QDX91078.1"/>
    <property type="molecule type" value="Genomic_DNA"/>
</dbReference>
<name>A0A502J316_BRELA</name>